<evidence type="ECO:0000256" key="1">
    <source>
        <dbReference type="SAM" id="SignalP"/>
    </source>
</evidence>
<feature type="signal peptide" evidence="1">
    <location>
        <begin position="1"/>
        <end position="23"/>
    </location>
</feature>
<evidence type="ECO:0000313" key="2">
    <source>
        <dbReference type="EMBL" id="QYM79199.1"/>
    </source>
</evidence>
<keyword evidence="3" id="KW-1185">Reference proteome</keyword>
<dbReference type="EMBL" id="CP080507">
    <property type="protein sequence ID" value="QYM79199.1"/>
    <property type="molecule type" value="Genomic_DNA"/>
</dbReference>
<organism evidence="2 3">
    <name type="scientific">Horticoccus luteus</name>
    <dbReference type="NCBI Taxonomy" id="2862869"/>
    <lineage>
        <taxon>Bacteria</taxon>
        <taxon>Pseudomonadati</taxon>
        <taxon>Verrucomicrobiota</taxon>
        <taxon>Opitutia</taxon>
        <taxon>Opitutales</taxon>
        <taxon>Opitutaceae</taxon>
        <taxon>Horticoccus</taxon>
    </lineage>
</organism>
<sequence>MSCPNRPALLALFIGLTISLAAAVPPPASVGNLVFSYNSGRPSEQREVFLQSDGSCYDLYHHDGSLGSDLPLRIGTYTYTVNPDDTATIALSFPGETLRPYPLTFDTPTSGSGSFHSSPFPDTLFGVSPLVDGGHASNLSARSLVNATTPSIAGFIIQGDHPRLCLLRAVGPTLANYGVTDAVSDVSLELHSGATVLASNDDWSVPTPAPDAGFVPTPADFEHAFAAAGAFPLAQNSKDAALLVILPPGTYTALARSPDAGEVLVELYLVP</sequence>
<name>A0A8F9TTX3_9BACT</name>
<protein>
    <recommendedName>
        <fullName evidence="4">DUF4397 domain-containing protein</fullName>
    </recommendedName>
</protein>
<gene>
    <name evidence="2" type="ORF">K0B96_00865</name>
</gene>
<dbReference type="KEGG" id="ole:K0B96_00865"/>
<reference evidence="2" key="1">
    <citation type="submission" date="2021-08" db="EMBL/GenBank/DDBJ databases">
        <title>Genome of a novel bacterium of the phylum Verrucomicrobia, Oleiharenicola sp. KSB-15.</title>
        <authorList>
            <person name="Chung J.-H."/>
            <person name="Ahn J.-H."/>
            <person name="Yoon Y."/>
            <person name="Kim D.-Y."/>
            <person name="An S.-H."/>
            <person name="Park I."/>
            <person name="Yeon J."/>
        </authorList>
    </citation>
    <scope>NUCLEOTIDE SEQUENCE</scope>
    <source>
        <strain evidence="2">KSB-15</strain>
    </source>
</reference>
<accession>A0A8F9TTX3</accession>
<keyword evidence="1" id="KW-0732">Signal</keyword>
<dbReference type="RefSeq" id="WP_220162743.1">
    <property type="nucleotide sequence ID" value="NZ_CP080507.1"/>
</dbReference>
<evidence type="ECO:0000313" key="3">
    <source>
        <dbReference type="Proteomes" id="UP000825051"/>
    </source>
</evidence>
<dbReference type="AlphaFoldDB" id="A0A8F9TTX3"/>
<feature type="chain" id="PRO_5034322691" description="DUF4397 domain-containing protein" evidence="1">
    <location>
        <begin position="24"/>
        <end position="271"/>
    </location>
</feature>
<proteinExistence type="predicted"/>
<evidence type="ECO:0008006" key="4">
    <source>
        <dbReference type="Google" id="ProtNLM"/>
    </source>
</evidence>
<dbReference type="Proteomes" id="UP000825051">
    <property type="component" value="Chromosome"/>
</dbReference>